<evidence type="ECO:0000313" key="12">
    <source>
        <dbReference type="Ensembl" id="ENSAMXP00005051590.1"/>
    </source>
</evidence>
<dbReference type="InterPro" id="IPR027267">
    <property type="entry name" value="AH/BAR_dom_sf"/>
</dbReference>
<dbReference type="SMART" id="SM00055">
    <property type="entry name" value="FCH"/>
    <property type="match status" value="1"/>
</dbReference>
<evidence type="ECO:0000259" key="10">
    <source>
        <dbReference type="PROSITE" id="PS50238"/>
    </source>
</evidence>
<dbReference type="InterPro" id="IPR001452">
    <property type="entry name" value="SH3_domain"/>
</dbReference>
<dbReference type="AlphaFoldDB" id="A0A8B9RL84"/>
<dbReference type="SMART" id="SM00324">
    <property type="entry name" value="RhoGAP"/>
    <property type="match status" value="1"/>
</dbReference>
<dbReference type="CDD" id="cd11955">
    <property type="entry name" value="SH3_srGAP1-3"/>
    <property type="match status" value="1"/>
</dbReference>
<reference evidence="12" key="1">
    <citation type="submission" date="2025-08" db="UniProtKB">
        <authorList>
            <consortium name="Ensembl"/>
        </authorList>
    </citation>
    <scope>IDENTIFICATION</scope>
</reference>
<sequence>LGPFPLYNKYIRNQLVEQFKCLEQQSESRIQLLQDLQEFFRRKAEIQLEYSRSLEKLAERFSSKIRSSREHQQFKKDQHLLSSVNCWYLVLNQTRRESRDHATLNDIYINNVIVRLAQISDDVIRLFKKSKEIGIQMHEELVKVTNELYTVMKTYHMYHTESISAESKLKDAEKQEEKQFSKSGDLNVNLLRHEERAQRRSSVRKIEKMKEKRQAKYSENKLKCTKARNDYLLNLAATNAVVAKYYIHDVSDMIDCCDLGYHASLARTFRTYLSAEYNLETSRHEGLDLIENAVDNLDSRSDKHKIMDMYNQVFCPPMRFEYLPHMGDEVCQVSAQQPVQTELLMRYHQLQSRLATLKIENEEVRKTLDATMQTLQDMLTVEDFDVSDAFQHSRSTESIKSVASEGYMSKLNIAKRRANQQETEVFYFTKFKEYLNGSNLIVKLQAKHDLLKQTLGEGEPPTLPPKPQKLRKPRPRSVYNHKLFNGNMESFIQDSGQPIPLVVESCIRYINLYGLQQQGIFRVPGSQVEVNDIKNSFERGEDPLIDDQSDHDINSVAGVLKLYFRGLENPLFPKERFLDFISTINMILHNSLKTLSQYSDENMMDPYNLAICFGPTLMPIPDGQDPVACQAHVNEVIKTIIIHNEAIFPSHRELEGPVYEKCMTGGEEYCDSPHSEPGTIDEADNGTEPHTSDDEVEQIEAIAKFDYVGRTPRELSFKKGASLLLYHRASEDWWEGRHNGVDGLIPHQYIVVQDLDDAFSDSLSQKADSEASSGPLLDDKASSKNDLHSPCEQSPDYNFSGVMGRVRLRSDGAAIPRRRSGTESQSPTRGTDTPPRAAACPSSPHKVAVSRGRVESPEKRRLGTFGSAGSINYPERKAYPEGHPLRPGSGATRHSSLGDHKSLEAEALAEDIEKTMTTALHELRELERQNTAKQAPDVVLDTLEPMKNPVSSEPASPLHTIMIRDPDAALRRGSSSSSEMMTTFKPALSARLAGAQLRPPPMRPVRPPPTQHRSSSSSSSGMGSPAVTPTEKGFPNSSAATSSSSTGDKQGGSM</sequence>
<evidence type="ECO:0000256" key="8">
    <source>
        <dbReference type="SAM" id="MobiDB-lite"/>
    </source>
</evidence>
<dbReference type="Gene3D" id="1.10.555.10">
    <property type="entry name" value="Rho GTPase activation protein"/>
    <property type="match status" value="1"/>
</dbReference>
<dbReference type="Gene3D" id="1.20.1270.60">
    <property type="entry name" value="Arfaptin homology (AH) domain/BAR domain"/>
    <property type="match status" value="1"/>
</dbReference>
<feature type="compositionally biased region" description="Basic and acidic residues" evidence="8">
    <location>
        <begin position="874"/>
        <end position="884"/>
    </location>
</feature>
<feature type="region of interest" description="Disordered" evidence="8">
    <location>
        <begin position="763"/>
        <end position="898"/>
    </location>
</feature>
<dbReference type="PANTHER" id="PTHR14166">
    <property type="entry name" value="SLIT-ROBO RHO GTPASE ACTIVATING PROTEIN"/>
    <property type="match status" value="1"/>
</dbReference>
<feature type="compositionally biased region" description="Pro residues" evidence="8">
    <location>
        <begin position="998"/>
        <end position="1010"/>
    </location>
</feature>
<feature type="compositionally biased region" description="Basic and acidic residues" evidence="8">
    <location>
        <begin position="852"/>
        <end position="861"/>
    </location>
</feature>
<dbReference type="InterPro" id="IPR000198">
    <property type="entry name" value="RhoGAP_dom"/>
</dbReference>
<feature type="compositionally biased region" description="Basic and acidic residues" evidence="8">
    <location>
        <begin position="777"/>
        <end position="789"/>
    </location>
</feature>
<dbReference type="GO" id="GO:0007165">
    <property type="term" value="P:signal transduction"/>
    <property type="evidence" value="ECO:0007669"/>
    <property type="project" value="InterPro"/>
</dbReference>
<keyword evidence="2" id="KW-0343">GTPase activation</keyword>
<keyword evidence="4 6" id="KW-0175">Coiled coil</keyword>
<feature type="coiled-coil region" evidence="7">
    <location>
        <begin position="347"/>
        <end position="374"/>
    </location>
</feature>
<dbReference type="InterPro" id="IPR051627">
    <property type="entry name" value="SLIT-ROBO_RhoGAP"/>
</dbReference>
<evidence type="ECO:0000256" key="1">
    <source>
        <dbReference type="ARBA" id="ARBA00022443"/>
    </source>
</evidence>
<dbReference type="InterPro" id="IPR008936">
    <property type="entry name" value="Rho_GTPase_activation_prot"/>
</dbReference>
<dbReference type="FunFam" id="1.20.1270.60:FF:000020">
    <property type="entry name" value="SLIT-ROBO Rho GTPase activating protein 3"/>
    <property type="match status" value="1"/>
</dbReference>
<evidence type="ECO:0000313" key="13">
    <source>
        <dbReference type="Proteomes" id="UP000694621"/>
    </source>
</evidence>
<dbReference type="Pfam" id="PF00620">
    <property type="entry name" value="RhoGAP"/>
    <property type="match status" value="2"/>
</dbReference>
<accession>A0A8B9RL84</accession>
<evidence type="ECO:0000256" key="3">
    <source>
        <dbReference type="ARBA" id="ARBA00022553"/>
    </source>
</evidence>
<dbReference type="InterPro" id="IPR031160">
    <property type="entry name" value="F_BAR_dom"/>
</dbReference>
<dbReference type="Proteomes" id="UP000694621">
    <property type="component" value="Unplaced"/>
</dbReference>
<name>A0A8B9RL84_ASTMX</name>
<protein>
    <submittedName>
        <fullName evidence="12">SLIT-ROBO Rho GTPase activating protein 3</fullName>
    </submittedName>
</protein>
<evidence type="ECO:0000256" key="4">
    <source>
        <dbReference type="ARBA" id="ARBA00023054"/>
    </source>
</evidence>
<dbReference type="SUPFAM" id="SSF50044">
    <property type="entry name" value="SH3-domain"/>
    <property type="match status" value="1"/>
</dbReference>
<evidence type="ECO:0000259" key="11">
    <source>
        <dbReference type="PROSITE" id="PS51741"/>
    </source>
</evidence>
<evidence type="ECO:0000256" key="5">
    <source>
        <dbReference type="PROSITE-ProRule" id="PRU00192"/>
    </source>
</evidence>
<feature type="compositionally biased region" description="Polar residues" evidence="8">
    <location>
        <begin position="822"/>
        <end position="831"/>
    </location>
</feature>
<evidence type="ECO:0000256" key="7">
    <source>
        <dbReference type="SAM" id="Coils"/>
    </source>
</evidence>
<dbReference type="Pfam" id="PF00018">
    <property type="entry name" value="SH3_1"/>
    <property type="match status" value="1"/>
</dbReference>
<keyword evidence="1 5" id="KW-0728">SH3 domain</keyword>
<feature type="region of interest" description="Disordered" evidence="8">
    <location>
        <begin position="455"/>
        <end position="474"/>
    </location>
</feature>
<dbReference type="GO" id="GO:0005096">
    <property type="term" value="F:GTPase activator activity"/>
    <property type="evidence" value="ECO:0007669"/>
    <property type="project" value="UniProtKB-KW"/>
</dbReference>
<evidence type="ECO:0000259" key="9">
    <source>
        <dbReference type="PROSITE" id="PS50002"/>
    </source>
</evidence>
<dbReference type="InterPro" id="IPR035648">
    <property type="entry name" value="srGAP1/2/3_SH3"/>
</dbReference>
<dbReference type="PROSITE" id="PS50002">
    <property type="entry name" value="SH3"/>
    <property type="match status" value="1"/>
</dbReference>
<dbReference type="SMART" id="SM00326">
    <property type="entry name" value="SH3"/>
    <property type="match status" value="1"/>
</dbReference>
<feature type="domain" description="Rho-GAP" evidence="10">
    <location>
        <begin position="486"/>
        <end position="703"/>
    </location>
</feature>
<feature type="compositionally biased region" description="Polar residues" evidence="8">
    <location>
        <begin position="763"/>
        <end position="772"/>
    </location>
</feature>
<dbReference type="InterPro" id="IPR036028">
    <property type="entry name" value="SH3-like_dom_sf"/>
</dbReference>
<proteinExistence type="predicted"/>
<dbReference type="Pfam" id="PF00611">
    <property type="entry name" value="FCH"/>
    <property type="match status" value="1"/>
</dbReference>
<dbReference type="SUPFAM" id="SSF103657">
    <property type="entry name" value="BAR/IMD domain-like"/>
    <property type="match status" value="1"/>
</dbReference>
<dbReference type="InterPro" id="IPR001060">
    <property type="entry name" value="FCH_dom"/>
</dbReference>
<dbReference type="FunFam" id="2.30.30.40:FF:000005">
    <property type="entry name" value="SLIT-ROBO Rho GTPase-activating protein 1 isoform 2"/>
    <property type="match status" value="1"/>
</dbReference>
<evidence type="ECO:0000256" key="6">
    <source>
        <dbReference type="PROSITE-ProRule" id="PRU01077"/>
    </source>
</evidence>
<feature type="region of interest" description="Disordered" evidence="8">
    <location>
        <begin position="943"/>
        <end position="1054"/>
    </location>
</feature>
<keyword evidence="3" id="KW-0597">Phosphoprotein</keyword>
<dbReference type="PROSITE" id="PS50238">
    <property type="entry name" value="RHOGAP"/>
    <property type="match status" value="1"/>
</dbReference>
<feature type="region of interest" description="Disordered" evidence="8">
    <location>
        <begin position="669"/>
        <end position="694"/>
    </location>
</feature>
<feature type="domain" description="F-BAR" evidence="11">
    <location>
        <begin position="9"/>
        <end position="302"/>
    </location>
</feature>
<dbReference type="Gene3D" id="2.30.30.40">
    <property type="entry name" value="SH3 Domains"/>
    <property type="match status" value="1"/>
</dbReference>
<evidence type="ECO:0000256" key="2">
    <source>
        <dbReference type="ARBA" id="ARBA00022468"/>
    </source>
</evidence>
<dbReference type="Ensembl" id="ENSAMXT00005055859.1">
    <property type="protein sequence ID" value="ENSAMXP00005051590.1"/>
    <property type="gene ID" value="ENSAMXG00005023206.1"/>
</dbReference>
<feature type="compositionally biased region" description="Low complexity" evidence="8">
    <location>
        <begin position="1037"/>
        <end position="1046"/>
    </location>
</feature>
<dbReference type="PROSITE" id="PS51741">
    <property type="entry name" value="F_BAR"/>
    <property type="match status" value="1"/>
</dbReference>
<organism evidence="12 13">
    <name type="scientific">Astyanax mexicanus</name>
    <name type="common">Blind cave fish</name>
    <name type="synonym">Astyanax fasciatus mexicanus</name>
    <dbReference type="NCBI Taxonomy" id="7994"/>
    <lineage>
        <taxon>Eukaryota</taxon>
        <taxon>Metazoa</taxon>
        <taxon>Chordata</taxon>
        <taxon>Craniata</taxon>
        <taxon>Vertebrata</taxon>
        <taxon>Euteleostomi</taxon>
        <taxon>Actinopterygii</taxon>
        <taxon>Neopterygii</taxon>
        <taxon>Teleostei</taxon>
        <taxon>Ostariophysi</taxon>
        <taxon>Characiformes</taxon>
        <taxon>Characoidei</taxon>
        <taxon>Acestrorhamphidae</taxon>
        <taxon>Acestrorhamphinae</taxon>
        <taxon>Astyanax</taxon>
    </lineage>
</organism>
<dbReference type="SUPFAM" id="SSF48350">
    <property type="entry name" value="GTPase activation domain, GAP"/>
    <property type="match status" value="1"/>
</dbReference>
<feature type="domain" description="SH3" evidence="9">
    <location>
        <begin position="696"/>
        <end position="755"/>
    </location>
</feature>